<proteinExistence type="predicted"/>
<reference evidence="2" key="2">
    <citation type="submission" date="2013-04" db="UniProtKB">
        <authorList>
            <consortium name="EnsemblPlants"/>
        </authorList>
    </citation>
    <scope>IDENTIFICATION</scope>
</reference>
<evidence type="ECO:0000256" key="1">
    <source>
        <dbReference type="SAM" id="MobiDB-lite"/>
    </source>
</evidence>
<dbReference type="HOGENOM" id="CLU_2313348_0_0_1"/>
<sequence length="100" mass="10636">LLPSTAPHLSTLPIASPWPLQSIAQGVVATIDWCSKAPPPLSMPTAPSCRHDLRSGQGVAARNSSHHRRRSLLQGIAAGDRHLLLPIQHLGSQSMGVVKE</sequence>
<feature type="region of interest" description="Disordered" evidence="1">
    <location>
        <begin position="41"/>
        <end position="67"/>
    </location>
</feature>
<dbReference type="Proteomes" id="UP000006038">
    <property type="component" value="Chromosome 9"/>
</dbReference>
<organism evidence="2">
    <name type="scientific">Oryza brachyantha</name>
    <name type="common">malo sina</name>
    <dbReference type="NCBI Taxonomy" id="4533"/>
    <lineage>
        <taxon>Eukaryota</taxon>
        <taxon>Viridiplantae</taxon>
        <taxon>Streptophyta</taxon>
        <taxon>Embryophyta</taxon>
        <taxon>Tracheophyta</taxon>
        <taxon>Spermatophyta</taxon>
        <taxon>Magnoliopsida</taxon>
        <taxon>Liliopsida</taxon>
        <taxon>Poales</taxon>
        <taxon>Poaceae</taxon>
        <taxon>BOP clade</taxon>
        <taxon>Oryzoideae</taxon>
        <taxon>Oryzeae</taxon>
        <taxon>Oryzinae</taxon>
        <taxon>Oryza</taxon>
    </lineage>
</organism>
<dbReference type="Gramene" id="OB09G21320.1">
    <property type="protein sequence ID" value="OB09G21320.1"/>
    <property type="gene ID" value="OB09G21320"/>
</dbReference>
<accession>J3MYQ3</accession>
<evidence type="ECO:0000313" key="3">
    <source>
        <dbReference type="Proteomes" id="UP000006038"/>
    </source>
</evidence>
<dbReference type="EnsemblPlants" id="OB09G21320.1">
    <property type="protein sequence ID" value="OB09G21320.1"/>
    <property type="gene ID" value="OB09G21320"/>
</dbReference>
<evidence type="ECO:0000313" key="2">
    <source>
        <dbReference type="EnsemblPlants" id="OB09G21320.1"/>
    </source>
</evidence>
<name>J3MYQ3_ORYBR</name>
<dbReference type="AlphaFoldDB" id="J3MYQ3"/>
<reference evidence="2" key="1">
    <citation type="journal article" date="2013" name="Nat. Commun.">
        <title>Whole-genome sequencing of Oryza brachyantha reveals mechanisms underlying Oryza genome evolution.</title>
        <authorList>
            <person name="Chen J."/>
            <person name="Huang Q."/>
            <person name="Gao D."/>
            <person name="Wang J."/>
            <person name="Lang Y."/>
            <person name="Liu T."/>
            <person name="Li B."/>
            <person name="Bai Z."/>
            <person name="Luis Goicoechea J."/>
            <person name="Liang C."/>
            <person name="Chen C."/>
            <person name="Zhang W."/>
            <person name="Sun S."/>
            <person name="Liao Y."/>
            <person name="Zhang X."/>
            <person name="Yang L."/>
            <person name="Song C."/>
            <person name="Wang M."/>
            <person name="Shi J."/>
            <person name="Liu G."/>
            <person name="Liu J."/>
            <person name="Zhou H."/>
            <person name="Zhou W."/>
            <person name="Yu Q."/>
            <person name="An N."/>
            <person name="Chen Y."/>
            <person name="Cai Q."/>
            <person name="Wang B."/>
            <person name="Liu B."/>
            <person name="Min J."/>
            <person name="Huang Y."/>
            <person name="Wu H."/>
            <person name="Li Z."/>
            <person name="Zhang Y."/>
            <person name="Yin Y."/>
            <person name="Song W."/>
            <person name="Jiang J."/>
            <person name="Jackson S.A."/>
            <person name="Wing R.A."/>
            <person name="Wang J."/>
            <person name="Chen M."/>
        </authorList>
    </citation>
    <scope>NUCLEOTIDE SEQUENCE [LARGE SCALE GENOMIC DNA]</scope>
    <source>
        <strain evidence="2">cv. IRGC 101232</strain>
    </source>
</reference>
<protein>
    <submittedName>
        <fullName evidence="2">Uncharacterized protein</fullName>
    </submittedName>
</protein>
<keyword evidence="3" id="KW-1185">Reference proteome</keyword>